<accession>A0A6B0CQ78</accession>
<evidence type="ECO:0000313" key="2">
    <source>
        <dbReference type="Proteomes" id="UP000434412"/>
    </source>
</evidence>
<name>A0A6B0CQ78_STAAU</name>
<feature type="non-terminal residue" evidence="1">
    <location>
        <position position="1"/>
    </location>
</feature>
<dbReference type="EMBL" id="WPVZ01000351">
    <property type="protein sequence ID" value="MVL44981.1"/>
    <property type="molecule type" value="Genomic_DNA"/>
</dbReference>
<protein>
    <submittedName>
        <fullName evidence="1">Pyridine nucleotide-disulfide oxidoreductase</fullName>
    </submittedName>
</protein>
<evidence type="ECO:0000313" key="1">
    <source>
        <dbReference type="EMBL" id="MVL44981.1"/>
    </source>
</evidence>
<organism evidence="1 2">
    <name type="scientific">Staphylococcus aureus</name>
    <dbReference type="NCBI Taxonomy" id="1280"/>
    <lineage>
        <taxon>Bacteria</taxon>
        <taxon>Bacillati</taxon>
        <taxon>Bacillota</taxon>
        <taxon>Bacilli</taxon>
        <taxon>Bacillales</taxon>
        <taxon>Staphylococcaceae</taxon>
        <taxon>Staphylococcus</taxon>
    </lineage>
</organism>
<sequence length="237" mass="27365">VSLFLKECAEYDIDFKKLVHRRTGNHIADLKYDLARPTEMGIFQSMIEHLKENLNWIWNSLSIEDQHQFNQKYSKMIQLNSNPMPPRTAELIIELIENKSLILKKDLEDVKHDGKLYYFSYKNQESVDIYNVVINATGAKSHLNELDQDDQLIKNLENRQIVQAHPMGGIQIIPETNQVISPRFGTLTNMIAIGQMTNGVNKLRNGVKMIVEQVAHTVSQLYDALESNEQQQRSDNQ</sequence>
<dbReference type="PANTHER" id="PTHR40254">
    <property type="entry name" value="BLR0577 PROTEIN"/>
    <property type="match status" value="1"/>
</dbReference>
<comment type="caution">
    <text evidence="1">The sequence shown here is derived from an EMBL/GenBank/DDBJ whole genome shotgun (WGS) entry which is preliminary data.</text>
</comment>
<dbReference type="PANTHER" id="PTHR40254:SF1">
    <property type="entry name" value="BLR0577 PROTEIN"/>
    <property type="match status" value="1"/>
</dbReference>
<dbReference type="AlphaFoldDB" id="A0A6B0CQ78"/>
<proteinExistence type="predicted"/>
<dbReference type="Proteomes" id="UP000434412">
    <property type="component" value="Unassembled WGS sequence"/>
</dbReference>
<gene>
    <name evidence="1" type="ORF">GO941_05690</name>
</gene>
<reference evidence="1 2" key="1">
    <citation type="submission" date="2019-11" db="EMBL/GenBank/DDBJ databases">
        <title>Implementation of targeted gown and glove precautions to prevent Staphylococcus aureus acquisition in community-based nursing homes.</title>
        <authorList>
            <person name="Stine O.C."/>
        </authorList>
    </citation>
    <scope>NUCLEOTIDE SEQUENCE [LARGE SCALE GENOMIC DNA]</scope>
    <source>
        <strain evidence="1 2">S_2023.LVRQ.AN</strain>
    </source>
</reference>
<dbReference type="InterPro" id="IPR052189">
    <property type="entry name" value="L-asp_N-monooxygenase_NS-form"/>
</dbReference>